<dbReference type="InterPro" id="IPR020456">
    <property type="entry name" value="Acylphosphatase"/>
</dbReference>
<dbReference type="PROSITE" id="PS00151">
    <property type="entry name" value="ACYLPHOSPHATASE_2"/>
    <property type="match status" value="1"/>
</dbReference>
<name>A0AAV4UBP3_9ARAC</name>
<comment type="caution">
    <text evidence="9">The sequence shown here is derived from an EMBL/GenBank/DDBJ whole genome shotgun (WGS) entry which is preliminary data.</text>
</comment>
<dbReference type="PRINTS" id="PR00112">
    <property type="entry name" value="ACYLPHPHTASE"/>
</dbReference>
<dbReference type="InterPro" id="IPR017968">
    <property type="entry name" value="Acylphosphatase_CS"/>
</dbReference>
<dbReference type="Proteomes" id="UP001054837">
    <property type="component" value="Unassembled WGS sequence"/>
</dbReference>
<dbReference type="EC" id="3.6.1.7" evidence="2 5"/>
<evidence type="ECO:0000256" key="2">
    <source>
        <dbReference type="ARBA" id="ARBA00012150"/>
    </source>
</evidence>
<reference evidence="9 10" key="1">
    <citation type="submission" date="2021-06" db="EMBL/GenBank/DDBJ databases">
        <title>Caerostris darwini draft genome.</title>
        <authorList>
            <person name="Kono N."/>
            <person name="Arakawa K."/>
        </authorList>
    </citation>
    <scope>NUCLEOTIDE SEQUENCE [LARGE SCALE GENOMIC DNA]</scope>
</reference>
<comment type="catalytic activity">
    <reaction evidence="4 5 6">
        <text>an acyl phosphate + H2O = a carboxylate + phosphate + H(+)</text>
        <dbReference type="Rhea" id="RHEA:14965"/>
        <dbReference type="ChEBI" id="CHEBI:15377"/>
        <dbReference type="ChEBI" id="CHEBI:15378"/>
        <dbReference type="ChEBI" id="CHEBI:29067"/>
        <dbReference type="ChEBI" id="CHEBI:43474"/>
        <dbReference type="ChEBI" id="CHEBI:59918"/>
        <dbReference type="EC" id="3.6.1.7"/>
    </reaction>
</comment>
<dbReference type="PANTHER" id="PTHR10029:SF3">
    <property type="entry name" value="ACYLPHOSPHATASE-RELATED"/>
    <property type="match status" value="1"/>
</dbReference>
<evidence type="ECO:0000256" key="1">
    <source>
        <dbReference type="ARBA" id="ARBA00005614"/>
    </source>
</evidence>
<organism evidence="9 10">
    <name type="scientific">Caerostris darwini</name>
    <dbReference type="NCBI Taxonomy" id="1538125"/>
    <lineage>
        <taxon>Eukaryota</taxon>
        <taxon>Metazoa</taxon>
        <taxon>Ecdysozoa</taxon>
        <taxon>Arthropoda</taxon>
        <taxon>Chelicerata</taxon>
        <taxon>Arachnida</taxon>
        <taxon>Araneae</taxon>
        <taxon>Araneomorphae</taxon>
        <taxon>Entelegynae</taxon>
        <taxon>Araneoidea</taxon>
        <taxon>Araneidae</taxon>
        <taxon>Caerostris</taxon>
    </lineage>
</organism>
<evidence type="ECO:0000313" key="9">
    <source>
        <dbReference type="EMBL" id="GIY55099.1"/>
    </source>
</evidence>
<feature type="domain" description="Acylphosphatase-like" evidence="8">
    <location>
        <begin position="10"/>
        <end position="100"/>
    </location>
</feature>
<feature type="active site" evidence="5">
    <location>
        <position position="25"/>
    </location>
</feature>
<proteinExistence type="inferred from homology"/>
<dbReference type="AlphaFoldDB" id="A0AAV4UBP3"/>
<dbReference type="FunFam" id="3.30.70.100:FF:000011">
    <property type="entry name" value="Acylphosphatase"/>
    <property type="match status" value="1"/>
</dbReference>
<dbReference type="GO" id="GO:0003998">
    <property type="term" value="F:acylphosphatase activity"/>
    <property type="evidence" value="ECO:0007669"/>
    <property type="project" value="UniProtKB-EC"/>
</dbReference>
<dbReference type="PANTHER" id="PTHR10029">
    <property type="entry name" value="ACYLPHOSPHATASE"/>
    <property type="match status" value="1"/>
</dbReference>
<feature type="active site" evidence="5">
    <location>
        <position position="43"/>
    </location>
</feature>
<protein>
    <recommendedName>
        <fullName evidence="2 5">Acylphosphatase</fullName>
        <ecNumber evidence="2 5">3.6.1.7</ecNumber>
    </recommendedName>
</protein>
<dbReference type="Pfam" id="PF00708">
    <property type="entry name" value="Acylphosphatase"/>
    <property type="match status" value="1"/>
</dbReference>
<evidence type="ECO:0000256" key="5">
    <source>
        <dbReference type="PROSITE-ProRule" id="PRU00520"/>
    </source>
</evidence>
<dbReference type="InterPro" id="IPR036046">
    <property type="entry name" value="Acylphosphatase-like_dom_sf"/>
</dbReference>
<keyword evidence="10" id="KW-1185">Reference proteome</keyword>
<sequence length="107" mass="12502">MRNILKMLQSLDFEVFGAVQGVFFRKFTRDRAKELSLKGWVMNTSQGTVVGTIQGKELQIEEMKIWLRSVGSPMSKIEKCVFKNERHITKEEFSDFFIKKGDKMYAK</sequence>
<gene>
    <name evidence="9" type="primary">Acyp2</name>
    <name evidence="9" type="ORF">CDAR_177062</name>
</gene>
<evidence type="ECO:0000256" key="3">
    <source>
        <dbReference type="ARBA" id="ARBA00022801"/>
    </source>
</evidence>
<dbReference type="EMBL" id="BPLQ01011044">
    <property type="protein sequence ID" value="GIY55099.1"/>
    <property type="molecule type" value="Genomic_DNA"/>
</dbReference>
<comment type="similarity">
    <text evidence="1 7">Belongs to the acylphosphatase family.</text>
</comment>
<dbReference type="PROSITE" id="PS00150">
    <property type="entry name" value="ACYLPHOSPHATASE_1"/>
    <property type="match status" value="1"/>
</dbReference>
<evidence type="ECO:0000256" key="7">
    <source>
        <dbReference type="RuleBase" id="RU004168"/>
    </source>
</evidence>
<dbReference type="SUPFAM" id="SSF54975">
    <property type="entry name" value="Acylphosphatase/BLUF domain-like"/>
    <property type="match status" value="1"/>
</dbReference>
<dbReference type="PROSITE" id="PS51160">
    <property type="entry name" value="ACYLPHOSPHATASE_3"/>
    <property type="match status" value="1"/>
</dbReference>
<evidence type="ECO:0000313" key="10">
    <source>
        <dbReference type="Proteomes" id="UP001054837"/>
    </source>
</evidence>
<evidence type="ECO:0000259" key="8">
    <source>
        <dbReference type="PROSITE" id="PS51160"/>
    </source>
</evidence>
<evidence type="ECO:0000256" key="4">
    <source>
        <dbReference type="ARBA" id="ARBA00047645"/>
    </source>
</evidence>
<keyword evidence="3 5" id="KW-0378">Hydrolase</keyword>
<evidence type="ECO:0000256" key="6">
    <source>
        <dbReference type="RuleBase" id="RU000553"/>
    </source>
</evidence>
<accession>A0AAV4UBP3</accession>
<dbReference type="InterPro" id="IPR001792">
    <property type="entry name" value="Acylphosphatase-like_dom"/>
</dbReference>
<dbReference type="Gene3D" id="3.30.70.100">
    <property type="match status" value="1"/>
</dbReference>